<feature type="domain" description="Nudix hydrolase" evidence="1">
    <location>
        <begin position="29"/>
        <end position="168"/>
    </location>
</feature>
<evidence type="ECO:0000313" key="2">
    <source>
        <dbReference type="EMBL" id="MEC1180199.1"/>
    </source>
</evidence>
<dbReference type="EMBL" id="JARSFG010000023">
    <property type="protein sequence ID" value="MEC1180199.1"/>
    <property type="molecule type" value="Genomic_DNA"/>
</dbReference>
<name>A0AAW9NMZ2_9BACL</name>
<dbReference type="AlphaFoldDB" id="A0AAW9NMZ2"/>
<dbReference type="InterPro" id="IPR015797">
    <property type="entry name" value="NUDIX_hydrolase-like_dom_sf"/>
</dbReference>
<comment type="caution">
    <text evidence="2">The sequence shown here is derived from an EMBL/GenBank/DDBJ whole genome shotgun (WGS) entry which is preliminary data.</text>
</comment>
<proteinExistence type="predicted"/>
<reference evidence="2 3" key="1">
    <citation type="submission" date="2023-03" db="EMBL/GenBank/DDBJ databases">
        <title>Bacillus Genome Sequencing.</title>
        <authorList>
            <person name="Dunlap C."/>
        </authorList>
    </citation>
    <scope>NUCLEOTIDE SEQUENCE [LARGE SCALE GENOMIC DNA]</scope>
    <source>
        <strain evidence="2 3">B-59205</strain>
    </source>
</reference>
<organism evidence="2 3">
    <name type="scientific">Metasolibacillus meyeri</name>
    <dbReference type="NCBI Taxonomy" id="1071052"/>
    <lineage>
        <taxon>Bacteria</taxon>
        <taxon>Bacillati</taxon>
        <taxon>Bacillota</taxon>
        <taxon>Bacilli</taxon>
        <taxon>Bacillales</taxon>
        <taxon>Caryophanaceae</taxon>
        <taxon>Metasolibacillus</taxon>
    </lineage>
</organism>
<evidence type="ECO:0000259" key="1">
    <source>
        <dbReference type="PROSITE" id="PS51462"/>
    </source>
</evidence>
<accession>A0AAW9NMZ2</accession>
<dbReference type="RefSeq" id="WP_326124763.1">
    <property type="nucleotide sequence ID" value="NZ_JARSFG010000023.1"/>
</dbReference>
<dbReference type="InterPro" id="IPR000086">
    <property type="entry name" value="NUDIX_hydrolase_dom"/>
</dbReference>
<dbReference type="GO" id="GO:0003824">
    <property type="term" value="F:catalytic activity"/>
    <property type="evidence" value="ECO:0007669"/>
    <property type="project" value="UniProtKB-ARBA"/>
</dbReference>
<gene>
    <name evidence="2" type="ORF">P9B03_16980</name>
</gene>
<protein>
    <submittedName>
        <fullName evidence="2">NUDIX domain-containing protein</fullName>
    </submittedName>
</protein>
<dbReference type="Proteomes" id="UP001344888">
    <property type="component" value="Unassembled WGS sequence"/>
</dbReference>
<sequence>MDSELLKVFDRNGAHIGTATRAEVHSKGLWHETFHCWFVSKEKNNYFLHFQLRSAGKKDYPNLLDISAAGHINAAESVVDGIREVYEELGVDVAIEDLIYIGSIRDEIIQDAILDREWGHVFFYMIPSELQYTFQVEEVAGIMKVELDLFEQLWLEKIDHVCATGIVVAENLKQVEVERLVCKGDFLPHNHAYMSSILKELKRILE</sequence>
<evidence type="ECO:0000313" key="3">
    <source>
        <dbReference type="Proteomes" id="UP001344888"/>
    </source>
</evidence>
<dbReference type="PANTHER" id="PTHR10885:SF0">
    <property type="entry name" value="ISOPENTENYL-DIPHOSPHATE DELTA-ISOMERASE"/>
    <property type="match status" value="1"/>
</dbReference>
<dbReference type="SUPFAM" id="SSF55811">
    <property type="entry name" value="Nudix"/>
    <property type="match status" value="1"/>
</dbReference>
<keyword evidence="3" id="KW-1185">Reference proteome</keyword>
<dbReference type="Gene3D" id="3.90.79.10">
    <property type="entry name" value="Nucleoside Triphosphate Pyrophosphohydrolase"/>
    <property type="match status" value="1"/>
</dbReference>
<dbReference type="CDD" id="cd04692">
    <property type="entry name" value="NUDIX_Hydrolase"/>
    <property type="match status" value="1"/>
</dbReference>
<dbReference type="PANTHER" id="PTHR10885">
    <property type="entry name" value="ISOPENTENYL-DIPHOSPHATE DELTA-ISOMERASE"/>
    <property type="match status" value="1"/>
</dbReference>
<dbReference type="PROSITE" id="PS51462">
    <property type="entry name" value="NUDIX"/>
    <property type="match status" value="1"/>
</dbReference>